<keyword evidence="1" id="KW-0732">Signal</keyword>
<evidence type="ECO:0000313" key="3">
    <source>
        <dbReference type="Proteomes" id="UP000594638"/>
    </source>
</evidence>
<dbReference type="EMBL" id="CACTIH010009061">
    <property type="protein sequence ID" value="CAA3021907.1"/>
    <property type="molecule type" value="Genomic_DNA"/>
</dbReference>
<dbReference type="Gramene" id="OE9A013434T1">
    <property type="protein sequence ID" value="OE9A013434C1"/>
    <property type="gene ID" value="OE9A013434"/>
</dbReference>
<dbReference type="Proteomes" id="UP000594638">
    <property type="component" value="Unassembled WGS sequence"/>
</dbReference>
<comment type="caution">
    <text evidence="2">The sequence shown here is derived from an EMBL/GenBank/DDBJ whole genome shotgun (WGS) entry which is preliminary data.</text>
</comment>
<name>A0A8S0UXV4_OLEEU</name>
<feature type="chain" id="PRO_5035885992" evidence="1">
    <location>
        <begin position="28"/>
        <end position="66"/>
    </location>
</feature>
<gene>
    <name evidence="2" type="ORF">OLEA9_A013434</name>
</gene>
<evidence type="ECO:0000313" key="2">
    <source>
        <dbReference type="EMBL" id="CAA3021907.1"/>
    </source>
</evidence>
<dbReference type="AlphaFoldDB" id="A0A8S0UXV4"/>
<sequence>MVSKSSIVKATCLVLIAAALVVSLAEASTSSKEWQGSGDGQCSSGHLLWQSYWPPWKMLQQYLKGR</sequence>
<feature type="signal peptide" evidence="1">
    <location>
        <begin position="1"/>
        <end position="27"/>
    </location>
</feature>
<reference evidence="2 3" key="1">
    <citation type="submission" date="2019-12" db="EMBL/GenBank/DDBJ databases">
        <authorList>
            <person name="Alioto T."/>
            <person name="Alioto T."/>
            <person name="Gomez Garrido J."/>
        </authorList>
    </citation>
    <scope>NUCLEOTIDE SEQUENCE [LARGE SCALE GENOMIC DNA]</scope>
</reference>
<organism evidence="2 3">
    <name type="scientific">Olea europaea subsp. europaea</name>
    <dbReference type="NCBI Taxonomy" id="158383"/>
    <lineage>
        <taxon>Eukaryota</taxon>
        <taxon>Viridiplantae</taxon>
        <taxon>Streptophyta</taxon>
        <taxon>Embryophyta</taxon>
        <taxon>Tracheophyta</taxon>
        <taxon>Spermatophyta</taxon>
        <taxon>Magnoliopsida</taxon>
        <taxon>eudicotyledons</taxon>
        <taxon>Gunneridae</taxon>
        <taxon>Pentapetalae</taxon>
        <taxon>asterids</taxon>
        <taxon>lamiids</taxon>
        <taxon>Lamiales</taxon>
        <taxon>Oleaceae</taxon>
        <taxon>Oleeae</taxon>
        <taxon>Olea</taxon>
    </lineage>
</organism>
<proteinExistence type="predicted"/>
<protein>
    <submittedName>
        <fullName evidence="2">Uncharacterized protein</fullName>
    </submittedName>
</protein>
<accession>A0A8S0UXV4</accession>
<keyword evidence="3" id="KW-1185">Reference proteome</keyword>
<evidence type="ECO:0000256" key="1">
    <source>
        <dbReference type="SAM" id="SignalP"/>
    </source>
</evidence>